<reference evidence="3" key="1">
    <citation type="submission" date="2023-06" db="EMBL/GenBank/DDBJ databases">
        <title>Male Hemibagrus guttatus genome.</title>
        <authorList>
            <person name="Bian C."/>
        </authorList>
    </citation>
    <scope>NUCLEOTIDE SEQUENCE</scope>
    <source>
        <strain evidence="3">Male_cb2023</strain>
        <tissue evidence="3">Muscle</tissue>
    </source>
</reference>
<evidence type="ECO:0000256" key="1">
    <source>
        <dbReference type="SAM" id="MobiDB-lite"/>
    </source>
</evidence>
<feature type="region of interest" description="Disordered" evidence="1">
    <location>
        <begin position="375"/>
        <end position="409"/>
    </location>
</feature>
<dbReference type="InterPro" id="IPR000719">
    <property type="entry name" value="Prot_kinase_dom"/>
</dbReference>
<feature type="compositionally biased region" description="Low complexity" evidence="1">
    <location>
        <begin position="474"/>
        <end position="486"/>
    </location>
</feature>
<dbReference type="InterPro" id="IPR008271">
    <property type="entry name" value="Ser/Thr_kinase_AS"/>
</dbReference>
<dbReference type="EMBL" id="JAUCMX010000011">
    <property type="protein sequence ID" value="KAK3531845.1"/>
    <property type="molecule type" value="Genomic_DNA"/>
</dbReference>
<dbReference type="GO" id="GO:0004672">
    <property type="term" value="F:protein kinase activity"/>
    <property type="evidence" value="ECO:0007669"/>
    <property type="project" value="InterPro"/>
</dbReference>
<keyword evidence="4" id="KW-1185">Reference proteome</keyword>
<dbReference type="AlphaFoldDB" id="A0AAE0QTT5"/>
<dbReference type="InterPro" id="IPR051700">
    <property type="entry name" value="STE20_Ser-Thr_kinase"/>
</dbReference>
<accession>A0AAE0QTT5</accession>
<dbReference type="Proteomes" id="UP001274896">
    <property type="component" value="Unassembled WGS sequence"/>
</dbReference>
<evidence type="ECO:0000313" key="3">
    <source>
        <dbReference type="EMBL" id="KAK3531845.1"/>
    </source>
</evidence>
<feature type="compositionally biased region" description="Low complexity" evidence="1">
    <location>
        <begin position="692"/>
        <end position="717"/>
    </location>
</feature>
<name>A0AAE0QTT5_9TELE</name>
<dbReference type="InterPro" id="IPR011009">
    <property type="entry name" value="Kinase-like_dom_sf"/>
</dbReference>
<feature type="domain" description="Protein kinase" evidence="2">
    <location>
        <begin position="25"/>
        <end position="344"/>
    </location>
</feature>
<sequence length="734" mass="82669">MANDSPVSPLNQIDLCSSQDPENIFTLEKMVGSGSYGQVYKEQTIVLTLRLGGDDRHVHSSPEAHERRVSSSLLFTRSVSTLPQFISESDDVLSASRMKTREPAAIKIINVNMVNLEDLKSEINLLKTQSHHRNIVEYYGAFIKKGASSVPSGDQLWLAMEFCAGGSVSDLINSTKEKHLSEDWTAVISGELLKGLAHLHKYKIMHRDIKGQNVLLTERAEVKLVDFGVSKQSESTISKQNTFIGTPYWMAPEVINCNRDPNGAYDCKSDVWSSGITAIEMAEGKPPLCDMSPFQAMSVIVHDEAPTLSPGNWSANFQSFIHSCLVKDPSKRLSATELLKHAFISNIQKHIRHIRHEIIDHRNKQKEEQWLAEEMREAEAEQMERGSALGNSPPRHAAPSPKMSQEDKNELNSKLFQEYVKRKEWEDVHVKRDMERQLKILHNYHPHDEKILPSSPNLKRNRARSSHVPHYSAQPQKNRQPSRSPSSPMPVPQIFLPQKNVDVKLKSRSPDSRKHVLKNYNSLNADSDHDCKRRSTSASPNRRGGRGSYRDENGNRLRNMMRMSSSQEDVQNLRVIDLSSSAPEHSLRQMKNREQRLHSVPQGNFLDVPQHMHLTPVCYTTEKENSRKGSLSSSCQDLSVYKQNNLEFVKLTRNHSNSICGQDVLAMPDILQKSKHGVVNSVKALVRHLGLSPRTSPQRSPVSSRSPSPGSSPTPSTLYDSPFSPTADWPARPS</sequence>
<dbReference type="GO" id="GO:0046330">
    <property type="term" value="P:positive regulation of JNK cascade"/>
    <property type="evidence" value="ECO:0007669"/>
    <property type="project" value="TreeGrafter"/>
</dbReference>
<dbReference type="Gene3D" id="1.10.510.10">
    <property type="entry name" value="Transferase(Phosphotransferase) domain 1"/>
    <property type="match status" value="1"/>
</dbReference>
<gene>
    <name evidence="3" type="ORF">QTP70_030937</name>
</gene>
<protein>
    <recommendedName>
        <fullName evidence="2">Protein kinase domain-containing protein</fullName>
    </recommendedName>
</protein>
<dbReference type="FunFam" id="1.10.510.10:FF:000421">
    <property type="entry name" value="Serine/threonine-protein kinase PAK 6"/>
    <property type="match status" value="1"/>
</dbReference>
<feature type="compositionally biased region" description="Basic and acidic residues" evidence="1">
    <location>
        <begin position="375"/>
        <end position="384"/>
    </location>
</feature>
<feature type="region of interest" description="Disordered" evidence="1">
    <location>
        <begin position="446"/>
        <end position="556"/>
    </location>
</feature>
<comment type="caution">
    <text evidence="3">The sequence shown here is derived from an EMBL/GenBank/DDBJ whole genome shotgun (WGS) entry which is preliminary data.</text>
</comment>
<dbReference type="PANTHER" id="PTHR47096">
    <property type="entry name" value="MISSHAPEN LIKE KINASE 1"/>
    <property type="match status" value="1"/>
</dbReference>
<feature type="region of interest" description="Disordered" evidence="1">
    <location>
        <begin position="689"/>
        <end position="734"/>
    </location>
</feature>
<dbReference type="PROSITE" id="PS50011">
    <property type="entry name" value="PROTEIN_KINASE_DOM"/>
    <property type="match status" value="1"/>
</dbReference>
<dbReference type="Pfam" id="PF00069">
    <property type="entry name" value="Pkinase"/>
    <property type="match status" value="1"/>
</dbReference>
<evidence type="ECO:0000313" key="4">
    <source>
        <dbReference type="Proteomes" id="UP001274896"/>
    </source>
</evidence>
<feature type="compositionally biased region" description="Basic and acidic residues" evidence="1">
    <location>
        <begin position="501"/>
        <end position="514"/>
    </location>
</feature>
<proteinExistence type="predicted"/>
<dbReference type="SUPFAM" id="SSF56112">
    <property type="entry name" value="Protein kinase-like (PK-like)"/>
    <property type="match status" value="1"/>
</dbReference>
<organism evidence="3 4">
    <name type="scientific">Hemibagrus guttatus</name>
    <dbReference type="NCBI Taxonomy" id="175788"/>
    <lineage>
        <taxon>Eukaryota</taxon>
        <taxon>Metazoa</taxon>
        <taxon>Chordata</taxon>
        <taxon>Craniata</taxon>
        <taxon>Vertebrata</taxon>
        <taxon>Euteleostomi</taxon>
        <taxon>Actinopterygii</taxon>
        <taxon>Neopterygii</taxon>
        <taxon>Teleostei</taxon>
        <taxon>Ostariophysi</taxon>
        <taxon>Siluriformes</taxon>
        <taxon>Bagridae</taxon>
        <taxon>Hemibagrus</taxon>
    </lineage>
</organism>
<dbReference type="SMART" id="SM00220">
    <property type="entry name" value="S_TKc"/>
    <property type="match status" value="1"/>
</dbReference>
<dbReference type="PANTHER" id="PTHR47096:SF2">
    <property type="entry name" value="NIK-RELATED PROTEIN KINASE"/>
    <property type="match status" value="1"/>
</dbReference>
<dbReference type="GO" id="GO:0005829">
    <property type="term" value="C:cytosol"/>
    <property type="evidence" value="ECO:0007669"/>
    <property type="project" value="TreeGrafter"/>
</dbReference>
<dbReference type="GO" id="GO:0005524">
    <property type="term" value="F:ATP binding"/>
    <property type="evidence" value="ECO:0007669"/>
    <property type="project" value="InterPro"/>
</dbReference>
<evidence type="ECO:0000259" key="2">
    <source>
        <dbReference type="PROSITE" id="PS50011"/>
    </source>
</evidence>
<dbReference type="Gene3D" id="3.30.200.20">
    <property type="entry name" value="Phosphorylase Kinase, domain 1"/>
    <property type="match status" value="2"/>
</dbReference>
<dbReference type="PROSITE" id="PS00108">
    <property type="entry name" value="PROTEIN_KINASE_ST"/>
    <property type="match status" value="1"/>
</dbReference>